<gene>
    <name evidence="2" type="ORF">K466DRAFT_146104</name>
</gene>
<dbReference type="EMBL" id="ML210985">
    <property type="protein sequence ID" value="TFK93237.1"/>
    <property type="molecule type" value="Genomic_DNA"/>
</dbReference>
<accession>A0A5C3PWS7</accession>
<feature type="region of interest" description="Disordered" evidence="1">
    <location>
        <begin position="1"/>
        <end position="21"/>
    </location>
</feature>
<dbReference type="InParanoid" id="A0A5C3PWS7"/>
<proteinExistence type="predicted"/>
<keyword evidence="3" id="KW-1185">Reference proteome</keyword>
<feature type="compositionally biased region" description="Polar residues" evidence="1">
    <location>
        <begin position="1"/>
        <end position="12"/>
    </location>
</feature>
<feature type="compositionally biased region" description="Polar residues" evidence="1">
    <location>
        <begin position="124"/>
        <end position="136"/>
    </location>
</feature>
<dbReference type="AlphaFoldDB" id="A0A5C3PWS7"/>
<name>A0A5C3PWS7_9APHY</name>
<organism evidence="2 3">
    <name type="scientific">Polyporus arcularius HHB13444</name>
    <dbReference type="NCBI Taxonomy" id="1314778"/>
    <lineage>
        <taxon>Eukaryota</taxon>
        <taxon>Fungi</taxon>
        <taxon>Dikarya</taxon>
        <taxon>Basidiomycota</taxon>
        <taxon>Agaricomycotina</taxon>
        <taxon>Agaricomycetes</taxon>
        <taxon>Polyporales</taxon>
        <taxon>Polyporaceae</taxon>
        <taxon>Polyporus</taxon>
    </lineage>
</organism>
<evidence type="ECO:0000313" key="3">
    <source>
        <dbReference type="Proteomes" id="UP000308197"/>
    </source>
</evidence>
<feature type="compositionally biased region" description="Basic residues" evidence="1">
    <location>
        <begin position="144"/>
        <end position="153"/>
    </location>
</feature>
<feature type="region of interest" description="Disordered" evidence="1">
    <location>
        <begin position="98"/>
        <end position="178"/>
    </location>
</feature>
<protein>
    <submittedName>
        <fullName evidence="2">Uncharacterized protein</fullName>
    </submittedName>
</protein>
<reference evidence="2 3" key="1">
    <citation type="journal article" date="2019" name="Nat. Ecol. Evol.">
        <title>Megaphylogeny resolves global patterns of mushroom evolution.</title>
        <authorList>
            <person name="Varga T."/>
            <person name="Krizsan K."/>
            <person name="Foldi C."/>
            <person name="Dima B."/>
            <person name="Sanchez-Garcia M."/>
            <person name="Sanchez-Ramirez S."/>
            <person name="Szollosi G.J."/>
            <person name="Szarkandi J.G."/>
            <person name="Papp V."/>
            <person name="Albert L."/>
            <person name="Andreopoulos W."/>
            <person name="Angelini C."/>
            <person name="Antonin V."/>
            <person name="Barry K.W."/>
            <person name="Bougher N.L."/>
            <person name="Buchanan P."/>
            <person name="Buyck B."/>
            <person name="Bense V."/>
            <person name="Catcheside P."/>
            <person name="Chovatia M."/>
            <person name="Cooper J."/>
            <person name="Damon W."/>
            <person name="Desjardin D."/>
            <person name="Finy P."/>
            <person name="Geml J."/>
            <person name="Haridas S."/>
            <person name="Hughes K."/>
            <person name="Justo A."/>
            <person name="Karasinski D."/>
            <person name="Kautmanova I."/>
            <person name="Kiss B."/>
            <person name="Kocsube S."/>
            <person name="Kotiranta H."/>
            <person name="LaButti K.M."/>
            <person name="Lechner B.E."/>
            <person name="Liimatainen K."/>
            <person name="Lipzen A."/>
            <person name="Lukacs Z."/>
            <person name="Mihaltcheva S."/>
            <person name="Morgado L.N."/>
            <person name="Niskanen T."/>
            <person name="Noordeloos M.E."/>
            <person name="Ohm R.A."/>
            <person name="Ortiz-Santana B."/>
            <person name="Ovrebo C."/>
            <person name="Racz N."/>
            <person name="Riley R."/>
            <person name="Savchenko A."/>
            <person name="Shiryaev A."/>
            <person name="Soop K."/>
            <person name="Spirin V."/>
            <person name="Szebenyi C."/>
            <person name="Tomsovsky M."/>
            <person name="Tulloss R.E."/>
            <person name="Uehling J."/>
            <person name="Grigoriev I.V."/>
            <person name="Vagvolgyi C."/>
            <person name="Papp T."/>
            <person name="Martin F.M."/>
            <person name="Miettinen O."/>
            <person name="Hibbett D.S."/>
            <person name="Nagy L.G."/>
        </authorList>
    </citation>
    <scope>NUCLEOTIDE SEQUENCE [LARGE SCALE GENOMIC DNA]</scope>
    <source>
        <strain evidence="2 3">HHB13444</strain>
    </source>
</reference>
<sequence length="178" mass="19901">MSHSPSPASYRTSAVPRPGTTRPWHDVQRLICRLLHLAKLGSIRLMFSLARVHRMLHCTSGLQLAVTSGTRATALLVLPKLPGYRHIPQFTEKTCQSSTRTSLVPRRVGSSGFATTEAPRTPSLEINFQQQNQASSPVGDKSQQRLHHSRRRPGATYDRQRATSNEQRSARRVSDRVV</sequence>
<dbReference type="Proteomes" id="UP000308197">
    <property type="component" value="Unassembled WGS sequence"/>
</dbReference>
<feature type="compositionally biased region" description="Basic and acidic residues" evidence="1">
    <location>
        <begin position="168"/>
        <end position="178"/>
    </location>
</feature>
<evidence type="ECO:0000313" key="2">
    <source>
        <dbReference type="EMBL" id="TFK93237.1"/>
    </source>
</evidence>
<evidence type="ECO:0000256" key="1">
    <source>
        <dbReference type="SAM" id="MobiDB-lite"/>
    </source>
</evidence>